<name>A0ABW6AZ99_9SPHI</name>
<evidence type="ECO:0000313" key="2">
    <source>
        <dbReference type="Proteomes" id="UP001597560"/>
    </source>
</evidence>
<protein>
    <submittedName>
        <fullName evidence="1">Uncharacterized protein</fullName>
    </submittedName>
</protein>
<dbReference type="Proteomes" id="UP001597560">
    <property type="component" value="Unassembled WGS sequence"/>
</dbReference>
<keyword evidence="2" id="KW-1185">Reference proteome</keyword>
<organism evidence="1 2">
    <name type="scientific">Olivibacter jilunii</name>
    <dbReference type="NCBI Taxonomy" id="985016"/>
    <lineage>
        <taxon>Bacteria</taxon>
        <taxon>Pseudomonadati</taxon>
        <taxon>Bacteroidota</taxon>
        <taxon>Sphingobacteriia</taxon>
        <taxon>Sphingobacteriales</taxon>
        <taxon>Sphingobacteriaceae</taxon>
        <taxon>Olivibacter</taxon>
    </lineage>
</organism>
<sequence>MEKVERYDLKIINTYELFDYRNLRKYPLYVKLLKKRNAMLWIDFEKKEGLTKIDSLQAFKYFLDKNEWAYERKYFVAICKQLQSELNTPLD</sequence>
<gene>
    <name evidence="1" type="ORF">ACFS6J_11945</name>
</gene>
<dbReference type="RefSeq" id="WP_377610733.1">
    <property type="nucleotide sequence ID" value="NZ_JBHUPA010000007.1"/>
</dbReference>
<comment type="caution">
    <text evidence="1">The sequence shown here is derived from an EMBL/GenBank/DDBJ whole genome shotgun (WGS) entry which is preliminary data.</text>
</comment>
<accession>A0ABW6AZ99</accession>
<proteinExistence type="predicted"/>
<evidence type="ECO:0000313" key="1">
    <source>
        <dbReference type="EMBL" id="MFD2962502.1"/>
    </source>
</evidence>
<reference evidence="2" key="1">
    <citation type="journal article" date="2019" name="Int. J. Syst. Evol. Microbiol.">
        <title>The Global Catalogue of Microorganisms (GCM) 10K type strain sequencing project: providing services to taxonomists for standard genome sequencing and annotation.</title>
        <authorList>
            <consortium name="The Broad Institute Genomics Platform"/>
            <consortium name="The Broad Institute Genome Sequencing Center for Infectious Disease"/>
            <person name="Wu L."/>
            <person name="Ma J."/>
        </authorList>
    </citation>
    <scope>NUCLEOTIDE SEQUENCE [LARGE SCALE GENOMIC DNA]</scope>
    <source>
        <strain evidence="2">KCTC 23098</strain>
    </source>
</reference>
<dbReference type="EMBL" id="JBHUPA010000007">
    <property type="protein sequence ID" value="MFD2962502.1"/>
    <property type="molecule type" value="Genomic_DNA"/>
</dbReference>